<dbReference type="PROSITE" id="PS50112">
    <property type="entry name" value="PAS"/>
    <property type="match status" value="1"/>
</dbReference>
<proteinExistence type="predicted"/>
<dbReference type="InterPro" id="IPR035965">
    <property type="entry name" value="PAS-like_dom_sf"/>
</dbReference>
<dbReference type="CDD" id="cd00130">
    <property type="entry name" value="PAS"/>
    <property type="match status" value="1"/>
</dbReference>
<dbReference type="PROSITE" id="PS00676">
    <property type="entry name" value="SIGMA54_INTERACT_2"/>
    <property type="match status" value="1"/>
</dbReference>
<feature type="domain" description="Sigma-54 factor interaction" evidence="3">
    <location>
        <begin position="347"/>
        <end position="572"/>
    </location>
</feature>
<dbReference type="SMART" id="SM00382">
    <property type="entry name" value="AAA"/>
    <property type="match status" value="1"/>
</dbReference>
<dbReference type="PROSITE" id="PS50045">
    <property type="entry name" value="SIGMA54_INTERACT_4"/>
    <property type="match status" value="1"/>
</dbReference>
<accession>A0ABS4GG89</accession>
<dbReference type="InterPro" id="IPR058031">
    <property type="entry name" value="AAA_lid_NorR"/>
</dbReference>
<dbReference type="EMBL" id="JAGGKS010000007">
    <property type="protein sequence ID" value="MBP1926664.1"/>
    <property type="molecule type" value="Genomic_DNA"/>
</dbReference>
<dbReference type="Gene3D" id="3.30.450.20">
    <property type="entry name" value="PAS domain"/>
    <property type="match status" value="1"/>
</dbReference>
<protein>
    <submittedName>
        <fullName evidence="5">Transcriptional regulator with PAS, ATPase and Fis domain</fullName>
    </submittedName>
</protein>
<dbReference type="InterPro" id="IPR027417">
    <property type="entry name" value="P-loop_NTPase"/>
</dbReference>
<dbReference type="CDD" id="cd00009">
    <property type="entry name" value="AAA"/>
    <property type="match status" value="1"/>
</dbReference>
<dbReference type="InterPro" id="IPR025662">
    <property type="entry name" value="Sigma_54_int_dom_ATP-bd_1"/>
</dbReference>
<dbReference type="Gene3D" id="3.40.50.300">
    <property type="entry name" value="P-loop containing nucleotide triphosphate hydrolases"/>
    <property type="match status" value="1"/>
</dbReference>
<name>A0ABS4GG89_9FIRM</name>
<dbReference type="Gene3D" id="1.10.8.60">
    <property type="match status" value="1"/>
</dbReference>
<evidence type="ECO:0000313" key="6">
    <source>
        <dbReference type="Proteomes" id="UP001519342"/>
    </source>
</evidence>
<evidence type="ECO:0000256" key="1">
    <source>
        <dbReference type="ARBA" id="ARBA00022741"/>
    </source>
</evidence>
<dbReference type="InterPro" id="IPR000014">
    <property type="entry name" value="PAS"/>
</dbReference>
<evidence type="ECO:0000259" key="3">
    <source>
        <dbReference type="PROSITE" id="PS50045"/>
    </source>
</evidence>
<evidence type="ECO:0000256" key="2">
    <source>
        <dbReference type="ARBA" id="ARBA00022840"/>
    </source>
</evidence>
<gene>
    <name evidence="5" type="ORF">J2Z76_002533</name>
</gene>
<dbReference type="SUPFAM" id="SSF52540">
    <property type="entry name" value="P-loop containing nucleoside triphosphate hydrolases"/>
    <property type="match status" value="1"/>
</dbReference>
<dbReference type="InterPro" id="IPR002078">
    <property type="entry name" value="Sigma_54_int"/>
</dbReference>
<organism evidence="5 6">
    <name type="scientific">Sedimentibacter acidaminivorans</name>
    <dbReference type="NCBI Taxonomy" id="913099"/>
    <lineage>
        <taxon>Bacteria</taxon>
        <taxon>Bacillati</taxon>
        <taxon>Bacillota</taxon>
        <taxon>Tissierellia</taxon>
        <taxon>Sedimentibacter</taxon>
    </lineage>
</organism>
<dbReference type="SMART" id="SM00091">
    <property type="entry name" value="PAS"/>
    <property type="match status" value="1"/>
</dbReference>
<dbReference type="PANTHER" id="PTHR32071:SF57">
    <property type="entry name" value="C4-DICARBOXYLATE TRANSPORT TRANSCRIPTIONAL REGULATORY PROTEIN DCTD"/>
    <property type="match status" value="1"/>
</dbReference>
<keyword evidence="1" id="KW-0547">Nucleotide-binding</keyword>
<comment type="caution">
    <text evidence="5">The sequence shown here is derived from an EMBL/GenBank/DDBJ whole genome shotgun (WGS) entry which is preliminary data.</text>
</comment>
<dbReference type="Proteomes" id="UP001519342">
    <property type="component" value="Unassembled WGS sequence"/>
</dbReference>
<feature type="domain" description="PAS" evidence="4">
    <location>
        <begin position="218"/>
        <end position="288"/>
    </location>
</feature>
<evidence type="ECO:0000259" key="4">
    <source>
        <dbReference type="PROSITE" id="PS50112"/>
    </source>
</evidence>
<dbReference type="PANTHER" id="PTHR32071">
    <property type="entry name" value="TRANSCRIPTIONAL REGULATORY PROTEIN"/>
    <property type="match status" value="1"/>
</dbReference>
<dbReference type="Pfam" id="PF25601">
    <property type="entry name" value="AAA_lid_14"/>
    <property type="match status" value="1"/>
</dbReference>
<evidence type="ECO:0000313" key="5">
    <source>
        <dbReference type="EMBL" id="MBP1926664.1"/>
    </source>
</evidence>
<sequence>MERVSSIKKKIAVVTLDCAASKFYANQIKELFGELVITSSYSVLDGSVKNMDEQDLFVVTTDAFENITDLKEFIPIDVPKVEIEVAFTNSSIETLMSIPKGSKALFVNLSEIMVREAITYLSQLGINHISFTPYYPGAMPVNGFDLAVTVGEARYVPNDVKTIIDLGQRVLDTTTVVEIALRLKFDYLLEREKFKEYFRSLAVNNYSFDQLFGRALRMESQFEILMEIMDEGIIGVNENDIIFACNSKAVEITGITKEQAIDHPADSIFSFLPFEECRKTQKKINNLLIKVGGVDINVTVTPVIRGNEYIGSFATIQRFTEEEYKQHKLRIQLLNKGHKAKYTFNDIIGDSEAIKRSCAIAKKMAKTNSTVLITGESGTGKELFAHAIHNESKRRDYPFIAINCAAMPDNLLESELFGHDEGSFTGAKKGGKLGLFEYAHKGTMFLDEVEGMSTALQVKLLRVIQEREIMRVGGNKIISIDVRIIAASNESLEELVYNGSFRKDLYFRLNTLPIQIPPLRDRGSDIMLLFNYFKSKLNGNFTLSPEVTRALLSHNWSGNIRELHNYVEYLTYIEKDMIYYDDLPPGFYNEAMSTSKCNSDTKTNLEAKLLEQLAGNRLDDYLFVLNTLHIGFIHKISKGRLSISDDAEAAGRFLTQQEIRGILMDLNNLCLIKMSRGRGGSKINDRGIKVLNEFRSHIF</sequence>
<dbReference type="PROSITE" id="PS00675">
    <property type="entry name" value="SIGMA54_INTERACT_1"/>
    <property type="match status" value="1"/>
</dbReference>
<dbReference type="Pfam" id="PF00158">
    <property type="entry name" value="Sigma54_activat"/>
    <property type="match status" value="1"/>
</dbReference>
<dbReference type="InterPro" id="IPR003593">
    <property type="entry name" value="AAA+_ATPase"/>
</dbReference>
<reference evidence="5 6" key="1">
    <citation type="submission" date="2021-03" db="EMBL/GenBank/DDBJ databases">
        <title>Genomic Encyclopedia of Type Strains, Phase IV (KMG-IV): sequencing the most valuable type-strain genomes for metagenomic binning, comparative biology and taxonomic classification.</title>
        <authorList>
            <person name="Goeker M."/>
        </authorList>
    </citation>
    <scope>NUCLEOTIDE SEQUENCE [LARGE SCALE GENOMIC DNA]</scope>
    <source>
        <strain evidence="5 6">DSM 24004</strain>
    </source>
</reference>
<keyword evidence="6" id="KW-1185">Reference proteome</keyword>
<dbReference type="SUPFAM" id="SSF55785">
    <property type="entry name" value="PYP-like sensor domain (PAS domain)"/>
    <property type="match status" value="1"/>
</dbReference>
<keyword evidence="2" id="KW-0067">ATP-binding</keyword>
<dbReference type="InterPro" id="IPR025943">
    <property type="entry name" value="Sigma_54_int_dom_ATP-bd_2"/>
</dbReference>